<dbReference type="Proteomes" id="UP000070501">
    <property type="component" value="Unassembled WGS sequence"/>
</dbReference>
<dbReference type="InterPro" id="IPR020845">
    <property type="entry name" value="AMP-binding_CS"/>
</dbReference>
<feature type="domain" description="AMP-dependent synthetase/ligase" evidence="2">
    <location>
        <begin position="124"/>
        <end position="502"/>
    </location>
</feature>
<dbReference type="AlphaFoldDB" id="A0A136J6R5"/>
<dbReference type="Pfam" id="PF16177">
    <property type="entry name" value="ACAS_N"/>
    <property type="match status" value="1"/>
</dbReference>
<evidence type="ECO:0000259" key="3">
    <source>
        <dbReference type="Pfam" id="PF16177"/>
    </source>
</evidence>
<dbReference type="SUPFAM" id="SSF56801">
    <property type="entry name" value="Acetyl-CoA synthetase-like"/>
    <property type="match status" value="1"/>
</dbReference>
<dbReference type="InterPro" id="IPR005914">
    <property type="entry name" value="Acac_CoA_synth"/>
</dbReference>
<dbReference type="InterPro" id="IPR032387">
    <property type="entry name" value="ACAS_N"/>
</dbReference>
<dbReference type="InParanoid" id="A0A136J6R5"/>
<gene>
    <name evidence="4" type="ORF">Micbo1qcDRAFT_232554</name>
</gene>
<evidence type="ECO:0000256" key="1">
    <source>
        <dbReference type="ARBA" id="ARBA00006432"/>
    </source>
</evidence>
<dbReference type="GO" id="GO:0006629">
    <property type="term" value="P:lipid metabolic process"/>
    <property type="evidence" value="ECO:0007669"/>
    <property type="project" value="InterPro"/>
</dbReference>
<evidence type="ECO:0000313" key="4">
    <source>
        <dbReference type="EMBL" id="KXJ92878.1"/>
    </source>
</evidence>
<reference evidence="5" key="1">
    <citation type="submission" date="2016-02" db="EMBL/GenBank/DDBJ databases">
        <title>Draft genome sequence of Microdochium bolleyi, a fungal endophyte of beachgrass.</title>
        <authorList>
            <consortium name="DOE Joint Genome Institute"/>
            <person name="David A.S."/>
            <person name="May G."/>
            <person name="Haridas S."/>
            <person name="Lim J."/>
            <person name="Wang M."/>
            <person name="Labutti K."/>
            <person name="Lipzen A."/>
            <person name="Barry K."/>
            <person name="Grigoriev I.V."/>
        </authorList>
    </citation>
    <scope>NUCLEOTIDE SEQUENCE [LARGE SCALE GENOMIC DNA]</scope>
    <source>
        <strain evidence="5">J235TASD1</strain>
    </source>
</reference>
<dbReference type="PANTHER" id="PTHR42921">
    <property type="entry name" value="ACETOACETYL-COA SYNTHETASE"/>
    <property type="match status" value="1"/>
</dbReference>
<dbReference type="Gene3D" id="3.40.50.12780">
    <property type="entry name" value="N-terminal domain of ligase-like"/>
    <property type="match status" value="1"/>
</dbReference>
<dbReference type="EMBL" id="KQ964248">
    <property type="protein sequence ID" value="KXJ92878.1"/>
    <property type="molecule type" value="Genomic_DNA"/>
</dbReference>
<dbReference type="Gene3D" id="3.30.300.30">
    <property type="match status" value="1"/>
</dbReference>
<accession>A0A136J6R5</accession>
<organism evidence="4 5">
    <name type="scientific">Microdochium bolleyi</name>
    <dbReference type="NCBI Taxonomy" id="196109"/>
    <lineage>
        <taxon>Eukaryota</taxon>
        <taxon>Fungi</taxon>
        <taxon>Dikarya</taxon>
        <taxon>Ascomycota</taxon>
        <taxon>Pezizomycotina</taxon>
        <taxon>Sordariomycetes</taxon>
        <taxon>Xylariomycetidae</taxon>
        <taxon>Xylariales</taxon>
        <taxon>Microdochiaceae</taxon>
        <taxon>Microdochium</taxon>
    </lineage>
</organism>
<dbReference type="PANTHER" id="PTHR42921:SF4">
    <property type="entry name" value="ACETOACETYL-COA SYNTHASE (AFU_ORTHOLOGUE AFUA_8G04770)"/>
    <property type="match status" value="1"/>
</dbReference>
<evidence type="ECO:0000313" key="5">
    <source>
        <dbReference type="Proteomes" id="UP000070501"/>
    </source>
</evidence>
<feature type="domain" description="Acetyl-coenzyme A synthetase N-terminal" evidence="3">
    <location>
        <begin position="40"/>
        <end position="97"/>
    </location>
</feature>
<dbReference type="InterPro" id="IPR042099">
    <property type="entry name" value="ANL_N_sf"/>
</dbReference>
<dbReference type="Pfam" id="PF00501">
    <property type="entry name" value="AMP-binding"/>
    <property type="match status" value="1"/>
</dbReference>
<protein>
    <submittedName>
        <fullName evidence="4">Acetoacetyl-coenzyme A synthetase</fullName>
    </submittedName>
</protein>
<dbReference type="STRING" id="196109.A0A136J6R5"/>
<proteinExistence type="inferred from homology"/>
<dbReference type="GO" id="GO:0030729">
    <property type="term" value="F:acetoacetate-CoA ligase activity"/>
    <property type="evidence" value="ECO:0007669"/>
    <property type="project" value="InterPro"/>
</dbReference>
<name>A0A136J6R5_9PEZI</name>
<dbReference type="NCBIfam" id="TIGR01217">
    <property type="entry name" value="ac_ac_CoA_syn"/>
    <property type="match status" value="1"/>
</dbReference>
<evidence type="ECO:0000259" key="2">
    <source>
        <dbReference type="Pfam" id="PF00501"/>
    </source>
</evidence>
<comment type="similarity">
    <text evidence="1">Belongs to the ATP-dependent AMP-binding enzyme family.</text>
</comment>
<dbReference type="OrthoDB" id="10253869at2759"/>
<dbReference type="PROSITE" id="PS00455">
    <property type="entry name" value="AMP_BINDING"/>
    <property type="match status" value="1"/>
</dbReference>
<dbReference type="InterPro" id="IPR000873">
    <property type="entry name" value="AMP-dep_synth/lig_dom"/>
</dbReference>
<dbReference type="InterPro" id="IPR045851">
    <property type="entry name" value="AMP-bd_C_sf"/>
</dbReference>
<sequence length="712" mass="77752">MTSPQLPRELWSHPDPQSTQVYQFMQLVNKDQGLNLSTFQDLYRWSIDNRSKFYAQIFDFVNLIHAGSYKHVVDESAPINELPHWFEGIQLNFAENVLWSRGSTDRKDHHGTKGKEDSKIAITAVREGCTELKEVSWGELRARSAQYAAAMKAAGVGKGDRVVVVGSNSIETQLVLIATTWVGAIFSSSSSDMGAQGVLQRTVQIDPKLIFMDDAAVYNGKTLDLRDKMGEILEGMKPCTNFQGLISIPRYENQPLDIIRLPRTQTLAQFLSSSSSASPNPPPIERVAFHDPFLICYSSGTTGIPKAIVHSVGGVLISLTKEGRLHGDSSSSDVALQYTTVGWIMLLQIPAQLCLGARVVLYDGSPFIPDAKAFVRLIGDQKVTTLGISPRWMGELAKAGLSPRELTDCSSLRLVTSTGMVLSDELFEWFYDKGFPARVHLSNISGGTDIAGCFAAGNPLTPVRVGGCSGPSLGVAIAVFDSLADPGCPGKPVPDGTPGELVATASFPNVPVFLWGDAAQPNERDPARRDQSKYHGAYFARYSNGVWAHGDHIVVDGDTGGITFLGRADGVLNPSGVRFGSAEIYSVLEKGELAEEIADSVVVGQRRPKVDSDESVMLFLMMRPGRKFSEDLVRRVRAAIAKERSKRHVPRYIFETPEIPTTINGKKIEIAVKKIVCGETVKPSGTVANPESLKYYYQFAKVEELLKPKAKL</sequence>
<keyword evidence="5" id="KW-1185">Reference proteome</keyword>